<feature type="signal peptide" evidence="3">
    <location>
        <begin position="1"/>
        <end position="24"/>
    </location>
</feature>
<comment type="caution">
    <text evidence="5">The sequence shown here is derived from an EMBL/GenBank/DDBJ whole genome shotgun (WGS) entry which is preliminary data.</text>
</comment>
<dbReference type="Proteomes" id="UP000246145">
    <property type="component" value="Unassembled WGS sequence"/>
</dbReference>
<comment type="similarity">
    <text evidence="1">Belongs to the leucine-binding protein family.</text>
</comment>
<dbReference type="InterPro" id="IPR028081">
    <property type="entry name" value="Leu-bd"/>
</dbReference>
<evidence type="ECO:0000259" key="4">
    <source>
        <dbReference type="Pfam" id="PF13458"/>
    </source>
</evidence>
<dbReference type="InterPro" id="IPR051010">
    <property type="entry name" value="BCAA_transport"/>
</dbReference>
<dbReference type="AlphaFoldDB" id="A0A2U1CQU2"/>
<name>A0A2U1CQU2_9BURK</name>
<proteinExistence type="inferred from homology"/>
<gene>
    <name evidence="5" type="ORF">C7440_0663</name>
</gene>
<evidence type="ECO:0000313" key="5">
    <source>
        <dbReference type="EMBL" id="PVY68270.1"/>
    </source>
</evidence>
<evidence type="ECO:0000256" key="2">
    <source>
        <dbReference type="ARBA" id="ARBA00022729"/>
    </source>
</evidence>
<dbReference type="Gene3D" id="3.40.50.2300">
    <property type="match status" value="2"/>
</dbReference>
<reference evidence="5 6" key="1">
    <citation type="submission" date="2018-04" db="EMBL/GenBank/DDBJ databases">
        <title>Genomic Encyclopedia of Type Strains, Phase IV (KMG-IV): sequencing the most valuable type-strain genomes for metagenomic binning, comparative biology and taxonomic classification.</title>
        <authorList>
            <person name="Goeker M."/>
        </authorList>
    </citation>
    <scope>NUCLEOTIDE SEQUENCE [LARGE SCALE GENOMIC DNA]</scope>
    <source>
        <strain evidence="5 6">DSM 10065</strain>
    </source>
</reference>
<organism evidence="5 6">
    <name type="scientific">Pusillimonas noertemannii</name>
    <dbReference type="NCBI Taxonomy" id="305977"/>
    <lineage>
        <taxon>Bacteria</taxon>
        <taxon>Pseudomonadati</taxon>
        <taxon>Pseudomonadota</taxon>
        <taxon>Betaproteobacteria</taxon>
        <taxon>Burkholderiales</taxon>
        <taxon>Alcaligenaceae</taxon>
        <taxon>Pusillimonas</taxon>
    </lineage>
</organism>
<keyword evidence="2 3" id="KW-0732">Signal</keyword>
<evidence type="ECO:0000313" key="6">
    <source>
        <dbReference type="Proteomes" id="UP000246145"/>
    </source>
</evidence>
<dbReference type="PANTHER" id="PTHR30483">
    <property type="entry name" value="LEUCINE-SPECIFIC-BINDING PROTEIN"/>
    <property type="match status" value="1"/>
</dbReference>
<feature type="domain" description="Leucine-binding protein" evidence="4">
    <location>
        <begin position="32"/>
        <end position="345"/>
    </location>
</feature>
<feature type="chain" id="PRO_5015731911" evidence="3">
    <location>
        <begin position="25"/>
        <end position="380"/>
    </location>
</feature>
<sequence>MKLKTSSLGVIASMVVMTSSIAHAQPSEPFVIGEVAALSGPAATVGTRLSQVSKMWSESINKAGGIDGRTVRLITCNDEGRPEKAVACARDLIAQGSQLLLAHTLTSSVRAIMPIVTNGPVMIVPSPNISPTPDSYVFQVSPTDAHLTKALARYLQENNVETLGMIAATDSSGEVGVISAKEIFPAEGIDLKIARIDLRSTDASSQLASVVGDDTKIVYSTYSGAGAATVVKSYYNLGLQQPLVVSYANLSTAFVDVVKDMLPPRLLGTSASSLVPELVTNPDNKQRAIAFTKAYEEKYGERPDMVNLISKLNVDTVEAVLRNVQDPSDAKAVKQYLQSHPIPSIHTLRFSPTSNVGLDEGDVVIVELKDGQWTKAGPLN</sequence>
<dbReference type="EMBL" id="QEKO01000001">
    <property type="protein sequence ID" value="PVY68270.1"/>
    <property type="molecule type" value="Genomic_DNA"/>
</dbReference>
<protein>
    <submittedName>
        <fullName evidence="5">ABC-type branched-subunit amino acid transport system substrate-binding protein</fullName>
    </submittedName>
</protein>
<dbReference type="PANTHER" id="PTHR30483:SF6">
    <property type="entry name" value="PERIPLASMIC BINDING PROTEIN OF ABC TRANSPORTER FOR NATURAL AMINO ACIDS"/>
    <property type="match status" value="1"/>
</dbReference>
<accession>A0A2U1CQU2</accession>
<dbReference type="SUPFAM" id="SSF53822">
    <property type="entry name" value="Periplasmic binding protein-like I"/>
    <property type="match status" value="1"/>
</dbReference>
<dbReference type="InterPro" id="IPR028082">
    <property type="entry name" value="Peripla_BP_I"/>
</dbReference>
<evidence type="ECO:0000256" key="1">
    <source>
        <dbReference type="ARBA" id="ARBA00010062"/>
    </source>
</evidence>
<keyword evidence="6" id="KW-1185">Reference proteome</keyword>
<dbReference type="RefSeq" id="WP_165832434.1">
    <property type="nucleotide sequence ID" value="NZ_JACCEX010000001.1"/>
</dbReference>
<dbReference type="Pfam" id="PF13458">
    <property type="entry name" value="Peripla_BP_6"/>
    <property type="match status" value="1"/>
</dbReference>
<evidence type="ECO:0000256" key="3">
    <source>
        <dbReference type="SAM" id="SignalP"/>
    </source>
</evidence>